<reference evidence="2 3" key="1">
    <citation type="submission" date="2021-01" db="EMBL/GenBank/DDBJ databases">
        <title>Genomic Encyclopedia of Type Strains, Phase IV (KMG-IV): sequencing the most valuable type-strain genomes for metagenomic binning, comparative biology and taxonomic classification.</title>
        <authorList>
            <person name="Goeker M."/>
        </authorList>
    </citation>
    <scope>NUCLEOTIDE SEQUENCE [LARGE SCALE GENOMIC DNA]</scope>
    <source>
        <strain evidence="2 3">DSM 25540</strain>
    </source>
</reference>
<dbReference type="RefSeq" id="WP_204695260.1">
    <property type="nucleotide sequence ID" value="NZ_JAFBEC010000001.1"/>
</dbReference>
<dbReference type="EMBL" id="JAFBEC010000001">
    <property type="protein sequence ID" value="MBM7631061.1"/>
    <property type="molecule type" value="Genomic_DNA"/>
</dbReference>
<keyword evidence="1" id="KW-0812">Transmembrane</keyword>
<keyword evidence="3" id="KW-1185">Reference proteome</keyword>
<dbReference type="Proteomes" id="UP000741863">
    <property type="component" value="Unassembled WGS sequence"/>
</dbReference>
<feature type="transmembrane region" description="Helical" evidence="1">
    <location>
        <begin position="77"/>
        <end position="99"/>
    </location>
</feature>
<feature type="transmembrane region" description="Helical" evidence="1">
    <location>
        <begin position="7"/>
        <end position="29"/>
    </location>
</feature>
<keyword evidence="1" id="KW-0472">Membrane</keyword>
<sequence length="101" mass="11419">MSIKEYLFNLLKHAVGLLIGIPLLLVLAWTVNMDLAFVQVLTVAITVFVLSAVLMPLIQPYYNERKKSKNLTGKQKVVRYSIFFGVILIMFYGINLLAITT</sequence>
<name>A0ABS2P6S7_9BACL</name>
<evidence type="ECO:0000256" key="1">
    <source>
        <dbReference type="SAM" id="Phobius"/>
    </source>
</evidence>
<evidence type="ECO:0000313" key="2">
    <source>
        <dbReference type="EMBL" id="MBM7631061.1"/>
    </source>
</evidence>
<accession>A0ABS2P6S7</accession>
<evidence type="ECO:0000313" key="3">
    <source>
        <dbReference type="Proteomes" id="UP000741863"/>
    </source>
</evidence>
<feature type="transmembrane region" description="Helical" evidence="1">
    <location>
        <begin position="35"/>
        <end position="57"/>
    </location>
</feature>
<gene>
    <name evidence="2" type="ORF">JOD17_000152</name>
</gene>
<keyword evidence="1" id="KW-1133">Transmembrane helix</keyword>
<protein>
    <submittedName>
        <fullName evidence="2">Membrane channel-forming protein YqfA (Hemolysin III family)</fullName>
    </submittedName>
</protein>
<organism evidence="2 3">
    <name type="scientific">Geomicrobium sediminis</name>
    <dbReference type="NCBI Taxonomy" id="1347788"/>
    <lineage>
        <taxon>Bacteria</taxon>
        <taxon>Bacillati</taxon>
        <taxon>Bacillota</taxon>
        <taxon>Bacilli</taxon>
        <taxon>Bacillales</taxon>
        <taxon>Geomicrobium</taxon>
    </lineage>
</organism>
<proteinExistence type="predicted"/>
<comment type="caution">
    <text evidence="2">The sequence shown here is derived from an EMBL/GenBank/DDBJ whole genome shotgun (WGS) entry which is preliminary data.</text>
</comment>